<dbReference type="InterPro" id="IPR034660">
    <property type="entry name" value="DinB/YfiT-like"/>
</dbReference>
<protein>
    <submittedName>
        <fullName evidence="3">Unannotated protein</fullName>
    </submittedName>
</protein>
<feature type="domain" description="Mycothiol-dependent maleylpyruvate isomerase metal-binding" evidence="2">
    <location>
        <begin position="12"/>
        <end position="128"/>
    </location>
</feature>
<gene>
    <name evidence="3" type="ORF">UFOPK1619_00422</name>
</gene>
<proteinExistence type="predicted"/>
<reference evidence="3" key="1">
    <citation type="submission" date="2020-05" db="EMBL/GenBank/DDBJ databases">
        <authorList>
            <person name="Chiriac C."/>
            <person name="Salcher M."/>
            <person name="Ghai R."/>
            <person name="Kavagutti S V."/>
        </authorList>
    </citation>
    <scope>NUCLEOTIDE SEQUENCE</scope>
</reference>
<dbReference type="PANTHER" id="PTHR40758">
    <property type="entry name" value="CONSERVED PROTEIN"/>
    <property type="match status" value="1"/>
</dbReference>
<evidence type="ECO:0000259" key="2">
    <source>
        <dbReference type="Pfam" id="PF11716"/>
    </source>
</evidence>
<dbReference type="NCBIfam" id="TIGR03083">
    <property type="entry name" value="maleylpyruvate isomerase family mycothiol-dependent enzyme"/>
    <property type="match status" value="1"/>
</dbReference>
<name>A0A6J6DDP3_9ZZZZ</name>
<dbReference type="GO" id="GO:0046872">
    <property type="term" value="F:metal ion binding"/>
    <property type="evidence" value="ECO:0007669"/>
    <property type="project" value="InterPro"/>
</dbReference>
<organism evidence="3">
    <name type="scientific">freshwater metagenome</name>
    <dbReference type="NCBI Taxonomy" id="449393"/>
    <lineage>
        <taxon>unclassified sequences</taxon>
        <taxon>metagenomes</taxon>
        <taxon>ecological metagenomes</taxon>
    </lineage>
</organism>
<dbReference type="Pfam" id="PF11716">
    <property type="entry name" value="MDMPI_N"/>
    <property type="match status" value="1"/>
</dbReference>
<dbReference type="SUPFAM" id="SSF109854">
    <property type="entry name" value="DinB/YfiT-like putative metalloenzymes"/>
    <property type="match status" value="1"/>
</dbReference>
<dbReference type="Pfam" id="PF07398">
    <property type="entry name" value="MDMPI_C"/>
    <property type="match status" value="1"/>
</dbReference>
<dbReference type="InterPro" id="IPR017517">
    <property type="entry name" value="Maleyloyr_isom"/>
</dbReference>
<dbReference type="GO" id="GO:0005886">
    <property type="term" value="C:plasma membrane"/>
    <property type="evidence" value="ECO:0007669"/>
    <property type="project" value="TreeGrafter"/>
</dbReference>
<dbReference type="InterPro" id="IPR024344">
    <property type="entry name" value="MDMPI_metal-binding"/>
</dbReference>
<dbReference type="InterPro" id="IPR010872">
    <property type="entry name" value="MDMPI_C-term_domain"/>
</dbReference>
<dbReference type="PANTHER" id="PTHR40758:SF1">
    <property type="entry name" value="CONSERVED PROTEIN"/>
    <property type="match status" value="1"/>
</dbReference>
<dbReference type="EMBL" id="CAEZTI010000062">
    <property type="protein sequence ID" value="CAB4561496.1"/>
    <property type="molecule type" value="Genomic_DNA"/>
</dbReference>
<dbReference type="AlphaFoldDB" id="A0A6J6DDP3"/>
<feature type="domain" description="MDMPI C-terminal" evidence="1">
    <location>
        <begin position="142"/>
        <end position="233"/>
    </location>
</feature>
<sequence>MLTNSEYLKILRTEGDAFANSVQMALTAPVVSCEPWVGADLLWHMVEVHYSWKFIVQSHLMDPEKYVPRDKPSDDHMLQAYRDGLSELIEVLSTTDASRSCWTWAGVHDVAWVIRRMAHETAVHAWDAHCAAGVESQVSAALASDGIDEFVHVMLNNVAEGEAPLSGSVHLHCTDVDGEWLIVPSIDGALHVTREHAKGACAIRGTAHELLMALWRRIPITAVEVIGDSAVAQQFLSRAAND</sequence>
<evidence type="ECO:0000259" key="1">
    <source>
        <dbReference type="Pfam" id="PF07398"/>
    </source>
</evidence>
<accession>A0A6J6DDP3</accession>
<evidence type="ECO:0000313" key="3">
    <source>
        <dbReference type="EMBL" id="CAB4561496.1"/>
    </source>
</evidence>